<gene>
    <name evidence="5 7" type="primary">EFM4</name>
    <name evidence="7" type="ORF">HK105_202038</name>
</gene>
<comment type="similarity">
    <text evidence="5">Belongs to the class I-like SAM-binding methyltransferase superfamily. EFM4 family.</text>
</comment>
<evidence type="ECO:0000256" key="3">
    <source>
        <dbReference type="ARBA" id="ARBA00022679"/>
    </source>
</evidence>
<accession>A0ABR4NGG5</accession>
<dbReference type="HAMAP" id="MF_03188">
    <property type="entry name" value="Methyltr_EFM4"/>
    <property type="match status" value="1"/>
</dbReference>
<organism evidence="7 8">
    <name type="scientific">Polyrhizophydium stewartii</name>
    <dbReference type="NCBI Taxonomy" id="2732419"/>
    <lineage>
        <taxon>Eukaryota</taxon>
        <taxon>Fungi</taxon>
        <taxon>Fungi incertae sedis</taxon>
        <taxon>Chytridiomycota</taxon>
        <taxon>Chytridiomycota incertae sedis</taxon>
        <taxon>Chytridiomycetes</taxon>
        <taxon>Rhizophydiales</taxon>
        <taxon>Rhizophydiales incertae sedis</taxon>
        <taxon>Polyrhizophydium</taxon>
    </lineage>
</organism>
<proteinExistence type="inferred from homology"/>
<evidence type="ECO:0000259" key="6">
    <source>
        <dbReference type="Pfam" id="PF13847"/>
    </source>
</evidence>
<keyword evidence="4 5" id="KW-0949">S-adenosyl-L-methionine</keyword>
<name>A0ABR4NGG5_9FUNG</name>
<evidence type="ECO:0000256" key="2">
    <source>
        <dbReference type="ARBA" id="ARBA00022603"/>
    </source>
</evidence>
<dbReference type="PANTHER" id="PTHR12843:SF5">
    <property type="entry name" value="EEF1A LYSINE METHYLTRANSFERASE 2"/>
    <property type="match status" value="1"/>
</dbReference>
<dbReference type="EMBL" id="JADGIZ020000006">
    <property type="protein sequence ID" value="KAL2918637.1"/>
    <property type="molecule type" value="Genomic_DNA"/>
</dbReference>
<evidence type="ECO:0000313" key="7">
    <source>
        <dbReference type="EMBL" id="KAL2918637.1"/>
    </source>
</evidence>
<protein>
    <recommendedName>
        <fullName evidence="5">Protein-lysine N-methyltransferase EFM4</fullName>
        <ecNumber evidence="5">2.1.1.-</ecNumber>
    </recommendedName>
    <alternativeName>
        <fullName evidence="5">Elongation factor methyltransferase 4</fullName>
    </alternativeName>
</protein>
<evidence type="ECO:0000256" key="4">
    <source>
        <dbReference type="ARBA" id="ARBA00022691"/>
    </source>
</evidence>
<keyword evidence="1 5" id="KW-0963">Cytoplasm</keyword>
<comment type="caution">
    <text evidence="7">The sequence shown here is derived from an EMBL/GenBank/DDBJ whole genome shotgun (WGS) entry which is preliminary data.</text>
</comment>
<dbReference type="EC" id="2.1.1.-" evidence="5"/>
<comment type="function">
    <text evidence="5">S-adenosyl-L-methionine-dependent protein-lysine N-methyltransferase that mono- and dimethylates elongation factor 1-alpha at 'Lys-316'. May play a role in intracellular transport.</text>
</comment>
<dbReference type="InterPro" id="IPR025714">
    <property type="entry name" value="Methyltranfer_dom"/>
</dbReference>
<feature type="domain" description="Methyltransferase" evidence="6">
    <location>
        <begin position="56"/>
        <end position="121"/>
    </location>
</feature>
<keyword evidence="2 5" id="KW-0489">Methyltransferase</keyword>
<evidence type="ECO:0000313" key="8">
    <source>
        <dbReference type="Proteomes" id="UP001527925"/>
    </source>
</evidence>
<evidence type="ECO:0000256" key="5">
    <source>
        <dbReference type="HAMAP-Rule" id="MF_03188"/>
    </source>
</evidence>
<dbReference type="InterPro" id="IPR026635">
    <property type="entry name" value="Efm4/METTL10"/>
</dbReference>
<keyword evidence="5" id="KW-0813">Transport</keyword>
<dbReference type="CDD" id="cd02440">
    <property type="entry name" value="AdoMet_MTases"/>
    <property type="match status" value="1"/>
</dbReference>
<dbReference type="Proteomes" id="UP001527925">
    <property type="component" value="Unassembled WGS sequence"/>
</dbReference>
<dbReference type="Gene3D" id="3.40.50.150">
    <property type="entry name" value="Vaccinia Virus protein VP39"/>
    <property type="match status" value="1"/>
</dbReference>
<dbReference type="PANTHER" id="PTHR12843">
    <property type="entry name" value="PROTEIN-LYSINE N-METHYLTRANSFERASE METTL10"/>
    <property type="match status" value="1"/>
</dbReference>
<keyword evidence="8" id="KW-1185">Reference proteome</keyword>
<dbReference type="InterPro" id="IPR029063">
    <property type="entry name" value="SAM-dependent_MTases_sf"/>
</dbReference>
<keyword evidence="3 5" id="KW-0808">Transferase</keyword>
<dbReference type="Pfam" id="PF13847">
    <property type="entry name" value="Methyltransf_31"/>
    <property type="match status" value="1"/>
</dbReference>
<comment type="subcellular location">
    <subcellularLocation>
        <location evidence="5">Cytoplasm</location>
    </subcellularLocation>
</comment>
<dbReference type="SUPFAM" id="SSF53335">
    <property type="entry name" value="S-adenosyl-L-methionine-dependent methyltransferases"/>
    <property type="match status" value="1"/>
</dbReference>
<sequence length="250" mass="27194">MDTELNPSKLGTKAHWDHVYEVEVDNFDDHGDKGEVWFGEDSVEKIVDWVVDTWDDKTSPVVDLGCGNGHLLFELDNLGFTDLVGVDYSEKAVELARRIAEDQGTQHPVAFERLDLLDPADLRGMGERALADAEPRRRQSHVGVYALALDKGTFDAISLGVPVAVPGGGDAGSAPAATMSPADLYVDAVAEMLAPGGTLLLTSCNWTEPEILRRFERRFEFAGRVKHPVFTFGGVTGQTITTVALKKRAA</sequence>
<reference evidence="7 8" key="1">
    <citation type="submission" date="2023-09" db="EMBL/GenBank/DDBJ databases">
        <title>Pangenome analysis of Batrachochytrium dendrobatidis and related Chytrids.</title>
        <authorList>
            <person name="Yacoub M.N."/>
            <person name="Stajich J.E."/>
            <person name="James T.Y."/>
        </authorList>
    </citation>
    <scope>NUCLEOTIDE SEQUENCE [LARGE SCALE GENOMIC DNA]</scope>
    <source>
        <strain evidence="7 8">JEL0888</strain>
    </source>
</reference>
<evidence type="ECO:0000256" key="1">
    <source>
        <dbReference type="ARBA" id="ARBA00022490"/>
    </source>
</evidence>